<dbReference type="EMBL" id="CP049740">
    <property type="protein sequence ID" value="QII82422.1"/>
    <property type="molecule type" value="Genomic_DNA"/>
</dbReference>
<dbReference type="Proteomes" id="UP000501451">
    <property type="component" value="Chromosome"/>
</dbReference>
<dbReference type="InterPro" id="IPR006108">
    <property type="entry name" value="3HC_DH_C"/>
</dbReference>
<evidence type="ECO:0000313" key="6">
    <source>
        <dbReference type="Proteomes" id="UP000501451"/>
    </source>
</evidence>
<gene>
    <name evidence="5" type="ORF">G7057_08225</name>
</gene>
<evidence type="ECO:0000313" key="5">
    <source>
        <dbReference type="EMBL" id="QII82422.1"/>
    </source>
</evidence>
<dbReference type="Gene3D" id="1.10.1040.50">
    <property type="match status" value="1"/>
</dbReference>
<name>A0A6G7KB17_9LACT</name>
<feature type="domain" description="3-hydroxyacyl-CoA dehydrogenase NAD binding" evidence="4">
    <location>
        <begin position="5"/>
        <end position="179"/>
    </location>
</feature>
<dbReference type="SUPFAM" id="SSF51735">
    <property type="entry name" value="NAD(P)-binding Rossmann-fold domains"/>
    <property type="match status" value="1"/>
</dbReference>
<dbReference type="InterPro" id="IPR008927">
    <property type="entry name" value="6-PGluconate_DH-like_C_sf"/>
</dbReference>
<dbReference type="Gene3D" id="3.40.50.720">
    <property type="entry name" value="NAD(P)-binding Rossmann-like Domain"/>
    <property type="match status" value="1"/>
</dbReference>
<dbReference type="GO" id="GO:0016616">
    <property type="term" value="F:oxidoreductase activity, acting on the CH-OH group of donors, NAD or NADP as acceptor"/>
    <property type="evidence" value="ECO:0007669"/>
    <property type="project" value="InterPro"/>
</dbReference>
<evidence type="ECO:0000256" key="2">
    <source>
        <dbReference type="ARBA" id="ARBA00023002"/>
    </source>
</evidence>
<dbReference type="Pfam" id="PF02737">
    <property type="entry name" value="3HCDH_N"/>
    <property type="match status" value="1"/>
</dbReference>
<sequence length="434" mass="48643">MNIKTVTIIGANGTMGNNVSGIFASFGNAKVYMVGRNIDDVIKAKQKAINSVKSNSIAANLIPKDYSSLEQCVKESDLIFESVFEDFAVKSDVYALISKFIKPDTIVATGTSGLSINSLGLSFEEEVRKSFLGIHMFNPPYNMTLCEVIPTKFTDKDLLIDVKRYLTDTLRRKVVEVEDQPAFLGNRIGFQFLNEALQLAEKHKHLGGIDYIDAIVGPFTGRSMAPLVTSDFVGLDVHKAIVDNIHENTSDYANGSFVLPSFTNKLVRENRLGAKTGSGLYKKVREGNGTSIKYVYDIDSEEYRRVRNYDFPFAHHMITEIKSGNYESAFRYLINDDSEESILCTQLLIKYVIYSMKTTKTIGESIHSADDVMATGFNWIPPLAVIDIFGGTDNFKELIKEKLSEDYFNDNDLEGLLVDIPKSKYDYRPFLKAK</sequence>
<dbReference type="GO" id="GO:0070403">
    <property type="term" value="F:NAD+ binding"/>
    <property type="evidence" value="ECO:0007669"/>
    <property type="project" value="InterPro"/>
</dbReference>
<protein>
    <submittedName>
        <fullName evidence="5">3-hydroxyacyl-CoA dehydrogenase family protein</fullName>
    </submittedName>
</protein>
<dbReference type="GO" id="GO:0006631">
    <property type="term" value="P:fatty acid metabolic process"/>
    <property type="evidence" value="ECO:0007669"/>
    <property type="project" value="InterPro"/>
</dbReference>
<dbReference type="InterPro" id="IPR006176">
    <property type="entry name" value="3-OHacyl-CoA_DH_NAD-bd"/>
</dbReference>
<dbReference type="AlphaFoldDB" id="A0A6G7KB17"/>
<evidence type="ECO:0000259" key="3">
    <source>
        <dbReference type="Pfam" id="PF00725"/>
    </source>
</evidence>
<dbReference type="SUPFAM" id="SSF48179">
    <property type="entry name" value="6-phosphogluconate dehydrogenase C-terminal domain-like"/>
    <property type="match status" value="1"/>
</dbReference>
<proteinExistence type="inferred from homology"/>
<evidence type="ECO:0000256" key="1">
    <source>
        <dbReference type="ARBA" id="ARBA00009463"/>
    </source>
</evidence>
<accession>A0A6G7KB17</accession>
<keyword evidence="6" id="KW-1185">Reference proteome</keyword>
<dbReference type="PANTHER" id="PTHR48075:SF7">
    <property type="entry name" value="3-HYDROXYACYL-COA DEHYDROGENASE-RELATED"/>
    <property type="match status" value="1"/>
</dbReference>
<keyword evidence="2" id="KW-0560">Oxidoreductase</keyword>
<comment type="similarity">
    <text evidence="1">Belongs to the 3-hydroxyacyl-CoA dehydrogenase family.</text>
</comment>
<dbReference type="RefSeq" id="WP_166162679.1">
    <property type="nucleotide sequence ID" value="NZ_CP049740.1"/>
</dbReference>
<dbReference type="KEGG" id="jar:G7057_08225"/>
<feature type="domain" description="3-hydroxyacyl-CoA dehydrogenase C-terminal" evidence="3">
    <location>
        <begin position="183"/>
        <end position="282"/>
    </location>
</feature>
<dbReference type="Pfam" id="PF00725">
    <property type="entry name" value="3HCDH"/>
    <property type="match status" value="1"/>
</dbReference>
<dbReference type="InterPro" id="IPR036291">
    <property type="entry name" value="NAD(P)-bd_dom_sf"/>
</dbReference>
<reference evidence="5 6" key="1">
    <citation type="journal article" date="2017" name="Int. J. Syst. Evol. Microbiol.">
        <title>Jeotgalibaca porci sp. nov. and Jeotgalibaca arthritidis sp. nov., isolated from pigs, and emended description of the genus Jeotgalibaca.</title>
        <authorList>
            <person name="Zamora L."/>
            <person name="Perez-Sancho M."/>
            <person name="Dominguez L."/>
            <person name="Fernandez-Garayzabal J.F."/>
            <person name="Vela A.I."/>
        </authorList>
    </citation>
    <scope>NUCLEOTIDE SEQUENCE [LARGE SCALE GENOMIC DNA]</scope>
    <source>
        <strain evidence="5 6">CECT 9157</strain>
    </source>
</reference>
<organism evidence="5 6">
    <name type="scientific">Jeotgalibaca arthritidis</name>
    <dbReference type="NCBI Taxonomy" id="1868794"/>
    <lineage>
        <taxon>Bacteria</taxon>
        <taxon>Bacillati</taxon>
        <taxon>Bacillota</taxon>
        <taxon>Bacilli</taxon>
        <taxon>Lactobacillales</taxon>
        <taxon>Carnobacteriaceae</taxon>
        <taxon>Jeotgalibaca</taxon>
    </lineage>
</organism>
<dbReference type="PANTHER" id="PTHR48075">
    <property type="entry name" value="3-HYDROXYACYL-COA DEHYDROGENASE FAMILY PROTEIN"/>
    <property type="match status" value="1"/>
</dbReference>
<evidence type="ECO:0000259" key="4">
    <source>
        <dbReference type="Pfam" id="PF02737"/>
    </source>
</evidence>